<feature type="transmembrane region" description="Helical" evidence="1">
    <location>
        <begin position="271"/>
        <end position="301"/>
    </location>
</feature>
<reference evidence="2" key="2">
    <citation type="submission" date="2021-09" db="EMBL/GenBank/DDBJ databases">
        <authorList>
            <person name="Gilroy R."/>
        </authorList>
    </citation>
    <scope>NUCLEOTIDE SEQUENCE</scope>
    <source>
        <strain evidence="2">ChiGjej2B2-7701</strain>
    </source>
</reference>
<dbReference type="Proteomes" id="UP000746751">
    <property type="component" value="Unassembled WGS sequence"/>
</dbReference>
<evidence type="ECO:0008006" key="4">
    <source>
        <dbReference type="Google" id="ProtNLM"/>
    </source>
</evidence>
<accession>A0A921IMW1</accession>
<evidence type="ECO:0000256" key="1">
    <source>
        <dbReference type="SAM" id="Phobius"/>
    </source>
</evidence>
<name>A0A921IMW1_9ACTN</name>
<evidence type="ECO:0000313" key="2">
    <source>
        <dbReference type="EMBL" id="HJG29836.1"/>
    </source>
</evidence>
<gene>
    <name evidence="2" type="ORF">K8U80_00370</name>
</gene>
<keyword evidence="1" id="KW-1133">Transmembrane helix</keyword>
<feature type="transmembrane region" description="Helical" evidence="1">
    <location>
        <begin position="463"/>
        <end position="482"/>
    </location>
</feature>
<sequence>MAQHMKAAGLTKPQRAGRVFEAFLLVLAAIFLGCLALAAPFITGYFIHMGPEGVGADVMNLLTPFNGGAFIAFMFPALGLVCLALFFLFIWNGLRRAPARVVVPCALLLLFAASVAWIVLLGTKTNFYNDSIRLDQYARALLSGDFDVFSADLGDQGVSYLRVYPFQSGSVWLLAGVYALFGVGNEMAFQLLSAVFVVVSAASLIFITGRLFPGPGTVALASVLVVLFAPLTFSAAFVYGNAIGFGLGCASLALNVAAMQQDESLPCRWGLFAAGAVVMLLALIVKSTFVIMLIALALAWLIVLVRERRAPQILIVLAAAVAINALTSAPVRLLESAVGLSFGDGMPKTSWIAMGLTWDSYLNRPGWWSPVQATHFAQVDGDTAAQGAFAMEAIKTALGGFLADPLYCIRFFVYKLMTEWLDPTFQSLYYSATSVSDATSPIAEQVMYNGYTANRVLTIAMDAYQSLFYIASFTGLVCAFRHRGSVSPAALLMVIAFLGGVACYLLWEAKSVYTMPFALLLLPFAAYGLRSLLDTVKR</sequence>
<dbReference type="AlphaFoldDB" id="A0A921IMW1"/>
<evidence type="ECO:0000313" key="3">
    <source>
        <dbReference type="Proteomes" id="UP000746751"/>
    </source>
</evidence>
<reference evidence="2" key="1">
    <citation type="journal article" date="2021" name="PeerJ">
        <title>Extensive microbial diversity within the chicken gut microbiome revealed by metagenomics and culture.</title>
        <authorList>
            <person name="Gilroy R."/>
            <person name="Ravi A."/>
            <person name="Getino M."/>
            <person name="Pursley I."/>
            <person name="Horton D.L."/>
            <person name="Alikhan N.F."/>
            <person name="Baker D."/>
            <person name="Gharbi K."/>
            <person name="Hall N."/>
            <person name="Watson M."/>
            <person name="Adriaenssens E.M."/>
            <person name="Foster-Nyarko E."/>
            <person name="Jarju S."/>
            <person name="Secka A."/>
            <person name="Antonio M."/>
            <person name="Oren A."/>
            <person name="Chaudhuri R.R."/>
            <person name="La Ragione R."/>
            <person name="Hildebrand F."/>
            <person name="Pallen M.J."/>
        </authorList>
    </citation>
    <scope>NUCLEOTIDE SEQUENCE</scope>
    <source>
        <strain evidence="2">ChiGjej2B2-7701</strain>
    </source>
</reference>
<proteinExistence type="predicted"/>
<feature type="transmembrane region" description="Helical" evidence="1">
    <location>
        <begin position="218"/>
        <end position="237"/>
    </location>
</feature>
<organism evidence="2 3">
    <name type="scientific">Collinsella ihumii</name>
    <dbReference type="NCBI Taxonomy" id="1720204"/>
    <lineage>
        <taxon>Bacteria</taxon>
        <taxon>Bacillati</taxon>
        <taxon>Actinomycetota</taxon>
        <taxon>Coriobacteriia</taxon>
        <taxon>Coriobacteriales</taxon>
        <taxon>Coriobacteriaceae</taxon>
        <taxon>Collinsella</taxon>
    </lineage>
</organism>
<feature type="transmembrane region" description="Helical" evidence="1">
    <location>
        <begin position="101"/>
        <end position="120"/>
    </location>
</feature>
<keyword evidence="1" id="KW-0472">Membrane</keyword>
<feature type="transmembrane region" description="Helical" evidence="1">
    <location>
        <begin position="164"/>
        <end position="184"/>
    </location>
</feature>
<feature type="transmembrane region" description="Helical" evidence="1">
    <location>
        <begin position="20"/>
        <end position="47"/>
    </location>
</feature>
<feature type="transmembrane region" description="Helical" evidence="1">
    <location>
        <begin position="313"/>
        <end position="334"/>
    </location>
</feature>
<dbReference type="EMBL" id="DYVF01000003">
    <property type="protein sequence ID" value="HJG29836.1"/>
    <property type="molecule type" value="Genomic_DNA"/>
</dbReference>
<comment type="caution">
    <text evidence="2">The sequence shown here is derived from an EMBL/GenBank/DDBJ whole genome shotgun (WGS) entry which is preliminary data.</text>
</comment>
<protein>
    <recommendedName>
        <fullName evidence="4">Glycosyltransferase RgtA/B/C/D-like domain-containing protein</fullName>
    </recommendedName>
</protein>
<feature type="transmembrane region" description="Helical" evidence="1">
    <location>
        <begin position="191"/>
        <end position="212"/>
    </location>
</feature>
<feature type="transmembrane region" description="Helical" evidence="1">
    <location>
        <begin position="489"/>
        <end position="507"/>
    </location>
</feature>
<keyword evidence="1" id="KW-0812">Transmembrane</keyword>
<feature type="transmembrane region" description="Helical" evidence="1">
    <location>
        <begin position="67"/>
        <end position="89"/>
    </location>
</feature>
<dbReference type="PROSITE" id="PS51257">
    <property type="entry name" value="PROKAR_LIPOPROTEIN"/>
    <property type="match status" value="1"/>
</dbReference>
<feature type="transmembrane region" description="Helical" evidence="1">
    <location>
        <begin position="513"/>
        <end position="533"/>
    </location>
</feature>